<dbReference type="KEGG" id="ail:FLP10_15090"/>
<dbReference type="Proteomes" id="UP000324678">
    <property type="component" value="Chromosome"/>
</dbReference>
<organism evidence="2 3">
    <name type="scientific">Agromyces intestinalis</name>
    <dbReference type="NCBI Taxonomy" id="2592652"/>
    <lineage>
        <taxon>Bacteria</taxon>
        <taxon>Bacillati</taxon>
        <taxon>Actinomycetota</taxon>
        <taxon>Actinomycetes</taxon>
        <taxon>Micrococcales</taxon>
        <taxon>Microbacteriaceae</taxon>
        <taxon>Agromyces</taxon>
    </lineage>
</organism>
<sequence>MIAAASSITASASVRRGGSSSVVSVVIDAATRSRCFAAVAVLRVRLPAVVADPAAFFPAAVRVLLRAAALLAAVDFAEAAFDALVRLEDAVGVADEASVSVFGRRGRGVRVAPEAGREERTDEAPGSAVSPEPVASGSSLGERESEVTRPTYQ</sequence>
<dbReference type="RefSeq" id="WP_149161619.1">
    <property type="nucleotide sequence ID" value="NZ_CP043505.1"/>
</dbReference>
<feature type="region of interest" description="Disordered" evidence="1">
    <location>
        <begin position="109"/>
        <end position="153"/>
    </location>
</feature>
<dbReference type="EMBL" id="CP043505">
    <property type="protein sequence ID" value="QEO15606.1"/>
    <property type="molecule type" value="Genomic_DNA"/>
</dbReference>
<accession>A0A5C1YHB0</accession>
<reference evidence="2 3" key="1">
    <citation type="submission" date="2019-09" db="EMBL/GenBank/DDBJ databases">
        <title>Genome sequencing of strain KACC 19306.</title>
        <authorList>
            <person name="Heo J."/>
            <person name="Kim S.-J."/>
            <person name="Kim J.-S."/>
            <person name="Hong S.-B."/>
            <person name="Kwon S.-W."/>
        </authorList>
    </citation>
    <scope>NUCLEOTIDE SEQUENCE [LARGE SCALE GENOMIC DNA]</scope>
    <source>
        <strain evidence="2 3">KACC 19306</strain>
    </source>
</reference>
<evidence type="ECO:0000313" key="2">
    <source>
        <dbReference type="EMBL" id="QEO15606.1"/>
    </source>
</evidence>
<dbReference type="AlphaFoldDB" id="A0A5C1YHB0"/>
<gene>
    <name evidence="2" type="ORF">FLP10_15090</name>
</gene>
<proteinExistence type="predicted"/>
<evidence type="ECO:0000256" key="1">
    <source>
        <dbReference type="SAM" id="MobiDB-lite"/>
    </source>
</evidence>
<keyword evidence="3" id="KW-1185">Reference proteome</keyword>
<protein>
    <submittedName>
        <fullName evidence="2">Uncharacterized protein</fullName>
    </submittedName>
</protein>
<evidence type="ECO:0000313" key="3">
    <source>
        <dbReference type="Proteomes" id="UP000324678"/>
    </source>
</evidence>
<name>A0A5C1YHB0_9MICO</name>